<name>A0A6C0HWW1_9ZZZZ</name>
<dbReference type="AlphaFoldDB" id="A0A6C0HWW1"/>
<reference evidence="1" key="1">
    <citation type="journal article" date="2020" name="Nature">
        <title>Giant virus diversity and host interactions through global metagenomics.</title>
        <authorList>
            <person name="Schulz F."/>
            <person name="Roux S."/>
            <person name="Paez-Espino D."/>
            <person name="Jungbluth S."/>
            <person name="Walsh D.A."/>
            <person name="Denef V.J."/>
            <person name="McMahon K.D."/>
            <person name="Konstantinidis K.T."/>
            <person name="Eloe-Fadrosh E.A."/>
            <person name="Kyrpides N.C."/>
            <person name="Woyke T."/>
        </authorList>
    </citation>
    <scope>NUCLEOTIDE SEQUENCE</scope>
    <source>
        <strain evidence="1">GVMAG-M-3300023184-177</strain>
    </source>
</reference>
<organism evidence="1">
    <name type="scientific">viral metagenome</name>
    <dbReference type="NCBI Taxonomy" id="1070528"/>
    <lineage>
        <taxon>unclassified sequences</taxon>
        <taxon>metagenomes</taxon>
        <taxon>organismal metagenomes</taxon>
    </lineage>
</organism>
<accession>A0A6C0HWW1</accession>
<sequence length="166" mass="19512">MPLTLDHEILTKEGWKKYEDIKRIKPGPDGKPVGENDELVCLDITDSSIVIEKFIGDVYLSKNDRVVYTIKNDKIDTSIQEDTLLIYKFNLEDDIKINTLVRIIYNMNVNKLDKFYLLTDSSNINYIEININELVRNIINTDMFSFITNKQTFYIRKNNLEFWTSS</sequence>
<proteinExistence type="predicted"/>
<dbReference type="EMBL" id="MN740017">
    <property type="protein sequence ID" value="QHT84343.1"/>
    <property type="molecule type" value="Genomic_DNA"/>
</dbReference>
<protein>
    <submittedName>
        <fullName evidence="1">Uncharacterized protein</fullName>
    </submittedName>
</protein>
<evidence type="ECO:0000313" key="1">
    <source>
        <dbReference type="EMBL" id="QHT84343.1"/>
    </source>
</evidence>